<dbReference type="AlphaFoldDB" id="A0A6C0EMG5"/>
<proteinExistence type="predicted"/>
<reference evidence="1" key="1">
    <citation type="journal article" date="2020" name="Nature">
        <title>Giant virus diversity and host interactions through global metagenomics.</title>
        <authorList>
            <person name="Schulz F."/>
            <person name="Roux S."/>
            <person name="Paez-Espino D."/>
            <person name="Jungbluth S."/>
            <person name="Walsh D.A."/>
            <person name="Denef V.J."/>
            <person name="McMahon K.D."/>
            <person name="Konstantinidis K.T."/>
            <person name="Eloe-Fadrosh E.A."/>
            <person name="Kyrpides N.C."/>
            <person name="Woyke T."/>
        </authorList>
    </citation>
    <scope>NUCLEOTIDE SEQUENCE</scope>
    <source>
        <strain evidence="1">GVMAG-M-3300005589-24</strain>
    </source>
</reference>
<protein>
    <submittedName>
        <fullName evidence="1">Uncharacterized protein</fullName>
    </submittedName>
</protein>
<accession>A0A6C0EMG5</accession>
<name>A0A6C0EMG5_9ZZZZ</name>
<sequence length="189" mass="21975">MQFKKDTVVDNEESISRISWKEKPNGPILSYKYRLPKSNLNWDACLDLFWLEWTSHESTRDPKTGLKHISALSKPVQQSCLMVYGTTQSDKGEDKGVYFHRDFILNLTNEDIVYGQYKPSSFMDPKSVVGRIVGAYKRKGVWYLLPLFTHYKVSPLKTVYPREKKRINFKEDSKASVRLPPPQIEIPSK</sequence>
<organism evidence="1">
    <name type="scientific">viral metagenome</name>
    <dbReference type="NCBI Taxonomy" id="1070528"/>
    <lineage>
        <taxon>unclassified sequences</taxon>
        <taxon>metagenomes</taxon>
        <taxon>organismal metagenomes</taxon>
    </lineage>
</organism>
<dbReference type="EMBL" id="MN738878">
    <property type="protein sequence ID" value="QHT29530.1"/>
    <property type="molecule type" value="Genomic_DNA"/>
</dbReference>
<evidence type="ECO:0000313" key="1">
    <source>
        <dbReference type="EMBL" id="QHT29530.1"/>
    </source>
</evidence>